<evidence type="ECO:0000256" key="3">
    <source>
        <dbReference type="ARBA" id="ARBA00022679"/>
    </source>
</evidence>
<dbReference type="GO" id="GO:0016020">
    <property type="term" value="C:membrane"/>
    <property type="evidence" value="ECO:0007669"/>
    <property type="project" value="InterPro"/>
</dbReference>
<feature type="active site" evidence="8">
    <location>
        <position position="461"/>
    </location>
</feature>
<dbReference type="InterPro" id="IPR005150">
    <property type="entry name" value="Cellulose_synth"/>
</dbReference>
<feature type="transmembrane region" description="Helical" evidence="11">
    <location>
        <begin position="665"/>
        <end position="686"/>
    </location>
</feature>
<sequence length="754" mass="85859">MDPTSSSKTLLHSIKPMPFVILNRIFAVIYTIALLCLFYHHVTQLSKSTTSSSFLVSISMFIADLLLGFMWITCQAFRLRPVTRQVFPENLEKIIKTSDDGSVAEDFPAALDIFICTADPEKEPPINVVNTALSMLAYDYPPEKLSVYVSDDGGSELTLFAFMRAAKFGAHWLAFCRENKVMDRCPDVFFRSNNYHPIKSDQSQKIKIMYDNMRNRIQNATKSTKVEEYINESEHEAFSKWTDDFTRENHPAVIQVLLESNKDKDVTGHPMPNLVYVSREKRRTSPHHFKAGALNTLIRVSAIMTNAPIILTQDCDMFSNDPRTPYNVQCYFMDTSIQPTLAYIQFPQCFHGLNKNDIYSSEMKRWFIMNPRGMDGVLGPDNMGSGSFFMRRAFFGGPSSSSFIDPRMPQLSPLYHNVSKSTSIRSENILELADIVAGCDFEKQTKWGSEVGFRYGSLVEDYFTGYRLHSLGWKSIFCNPQRPAFLGDVPNSLFDVVNQHKRWCVGLLEVLFSKFSPLTFGMQTLGPIESLCYASYAFSPMWSFPITLYSFIPQLALLNNHWIFPKVSSIWFLVYVFLFLGSYIQDSLEFMLAQGTFARWWNEQRIWSIRGFTSYLFGSLEYLLKILNFSTHGFNVTNKVVDDEQSKRYHQGIFDFGPPSSFSSFMMFLPLATAAVVNFVAFFGSLMQIFKGSLSGDINFNVDGGFLQLFLCGFGVLNCLPVYEAMVMRNDKGRMPLLTTICSICLAWGLCLAT</sequence>
<feature type="binding site" evidence="9">
    <location>
        <position position="152"/>
    </location>
    <ligand>
        <name>UDP-alpha-D-glucose</name>
        <dbReference type="ChEBI" id="CHEBI:58885"/>
    </ligand>
</feature>
<feature type="binding site" evidence="9">
    <location>
        <position position="122"/>
    </location>
    <ligand>
        <name>UDP-alpha-D-glucose</name>
        <dbReference type="ChEBI" id="CHEBI:58885"/>
    </ligand>
</feature>
<keyword evidence="2" id="KW-0328">Glycosyltransferase</keyword>
<keyword evidence="13" id="KW-1185">Reference proteome</keyword>
<evidence type="ECO:0000256" key="4">
    <source>
        <dbReference type="ARBA" id="ARBA00022692"/>
    </source>
</evidence>
<accession>A0AAV1ECA6</accession>
<dbReference type="SUPFAM" id="SSF53448">
    <property type="entry name" value="Nucleotide-diphospho-sugar transferases"/>
    <property type="match status" value="1"/>
</dbReference>
<evidence type="ECO:0000313" key="13">
    <source>
        <dbReference type="Proteomes" id="UP001161247"/>
    </source>
</evidence>
<dbReference type="GO" id="GO:0016760">
    <property type="term" value="F:cellulose synthase (UDP-forming) activity"/>
    <property type="evidence" value="ECO:0007669"/>
    <property type="project" value="InterPro"/>
</dbReference>
<name>A0AAV1ECA6_OLDCO</name>
<protein>
    <submittedName>
        <fullName evidence="12">OLC1v1018734C1</fullName>
    </submittedName>
</protein>
<dbReference type="InterPro" id="IPR029044">
    <property type="entry name" value="Nucleotide-diphossugar_trans"/>
</dbReference>
<feature type="binding site" evidence="10">
    <location>
        <position position="290"/>
    </location>
    <ligand>
        <name>Mn(2+)</name>
        <dbReference type="ChEBI" id="CHEBI:29035"/>
    </ligand>
</feature>
<keyword evidence="4 11" id="KW-0812">Transmembrane</keyword>
<feature type="binding site" evidence="10">
    <location>
        <position position="314"/>
    </location>
    <ligand>
        <name>Mn(2+)</name>
        <dbReference type="ChEBI" id="CHEBI:29035"/>
    </ligand>
</feature>
<dbReference type="AlphaFoldDB" id="A0AAV1ECA6"/>
<keyword evidence="5 11" id="KW-1133">Transmembrane helix</keyword>
<keyword evidence="7" id="KW-0961">Cell wall biogenesis/degradation</keyword>
<dbReference type="FunFam" id="3.90.550.10:FF:000135">
    <property type="entry name" value="Cellulose synthase-like protein G3"/>
    <property type="match status" value="1"/>
</dbReference>
<evidence type="ECO:0000256" key="5">
    <source>
        <dbReference type="ARBA" id="ARBA00022989"/>
    </source>
</evidence>
<reference evidence="12" key="1">
    <citation type="submission" date="2023-03" db="EMBL/GenBank/DDBJ databases">
        <authorList>
            <person name="Julca I."/>
        </authorList>
    </citation>
    <scope>NUCLEOTIDE SEQUENCE</scope>
</reference>
<feature type="transmembrane region" description="Helical" evidence="11">
    <location>
        <begin position="563"/>
        <end position="584"/>
    </location>
</feature>
<dbReference type="PANTHER" id="PTHR13301">
    <property type="entry name" value="X-BOX TRANSCRIPTION FACTOR-RELATED"/>
    <property type="match status" value="1"/>
</dbReference>
<evidence type="ECO:0000256" key="6">
    <source>
        <dbReference type="ARBA" id="ARBA00023136"/>
    </source>
</evidence>
<feature type="binding site" evidence="9">
    <location>
        <position position="123"/>
    </location>
    <ligand>
        <name>UDP-alpha-D-glucose</name>
        <dbReference type="ChEBI" id="CHEBI:58885"/>
    </ligand>
</feature>
<feature type="transmembrane region" description="Helical" evidence="11">
    <location>
        <begin position="706"/>
        <end position="723"/>
    </location>
</feature>
<dbReference type="GO" id="GO:0030244">
    <property type="term" value="P:cellulose biosynthetic process"/>
    <property type="evidence" value="ECO:0007669"/>
    <property type="project" value="InterPro"/>
</dbReference>
<evidence type="ECO:0000313" key="12">
    <source>
        <dbReference type="EMBL" id="CAI9117357.1"/>
    </source>
</evidence>
<feature type="transmembrane region" description="Helical" evidence="11">
    <location>
        <begin position="54"/>
        <end position="74"/>
    </location>
</feature>
<dbReference type="EMBL" id="OX459126">
    <property type="protein sequence ID" value="CAI9117357.1"/>
    <property type="molecule type" value="Genomic_DNA"/>
</dbReference>
<evidence type="ECO:0000256" key="7">
    <source>
        <dbReference type="ARBA" id="ARBA00023316"/>
    </source>
</evidence>
<evidence type="ECO:0000256" key="11">
    <source>
        <dbReference type="SAM" id="Phobius"/>
    </source>
</evidence>
<dbReference type="Proteomes" id="UP001161247">
    <property type="component" value="Chromosome 9"/>
</dbReference>
<evidence type="ECO:0000256" key="8">
    <source>
        <dbReference type="PIRSR" id="PIRSR605150-1"/>
    </source>
</evidence>
<proteinExistence type="predicted"/>
<organism evidence="12 13">
    <name type="scientific">Oldenlandia corymbosa var. corymbosa</name>
    <dbReference type="NCBI Taxonomy" id="529605"/>
    <lineage>
        <taxon>Eukaryota</taxon>
        <taxon>Viridiplantae</taxon>
        <taxon>Streptophyta</taxon>
        <taxon>Embryophyta</taxon>
        <taxon>Tracheophyta</taxon>
        <taxon>Spermatophyta</taxon>
        <taxon>Magnoliopsida</taxon>
        <taxon>eudicotyledons</taxon>
        <taxon>Gunneridae</taxon>
        <taxon>Pentapetalae</taxon>
        <taxon>asterids</taxon>
        <taxon>lamiids</taxon>
        <taxon>Gentianales</taxon>
        <taxon>Rubiaceae</taxon>
        <taxon>Rubioideae</taxon>
        <taxon>Spermacoceae</taxon>
        <taxon>Hedyotis-Oldenlandia complex</taxon>
        <taxon>Oldenlandia</taxon>
    </lineage>
</organism>
<comment type="subcellular location">
    <subcellularLocation>
        <location evidence="1">Endomembrane system</location>
        <topology evidence="1">Multi-pass membrane protein</topology>
    </subcellularLocation>
</comment>
<evidence type="ECO:0000256" key="9">
    <source>
        <dbReference type="PIRSR" id="PIRSR605150-2"/>
    </source>
</evidence>
<feature type="transmembrane region" description="Helical" evidence="11">
    <location>
        <begin position="21"/>
        <end position="42"/>
    </location>
</feature>
<dbReference type="Gene3D" id="3.90.550.10">
    <property type="entry name" value="Spore Coat Polysaccharide Biosynthesis Protein SpsA, Chain A"/>
    <property type="match status" value="1"/>
</dbReference>
<feature type="active site" evidence="8">
    <location>
        <position position="152"/>
    </location>
</feature>
<gene>
    <name evidence="12" type="ORF">OLC1_LOCUS23432</name>
</gene>
<evidence type="ECO:0000256" key="1">
    <source>
        <dbReference type="ARBA" id="ARBA00004127"/>
    </source>
</evidence>
<evidence type="ECO:0000256" key="10">
    <source>
        <dbReference type="PIRSR" id="PIRSR605150-3"/>
    </source>
</evidence>
<dbReference type="GO" id="GO:0071555">
    <property type="term" value="P:cell wall organization"/>
    <property type="evidence" value="ECO:0007669"/>
    <property type="project" value="UniProtKB-KW"/>
</dbReference>
<evidence type="ECO:0000256" key="2">
    <source>
        <dbReference type="ARBA" id="ARBA00022676"/>
    </source>
</evidence>
<keyword evidence="6 11" id="KW-0472">Membrane</keyword>
<dbReference type="Pfam" id="PF03552">
    <property type="entry name" value="Cellulose_synt"/>
    <property type="match status" value="2"/>
</dbReference>
<keyword evidence="3" id="KW-0808">Transferase</keyword>
<dbReference type="GO" id="GO:0012505">
    <property type="term" value="C:endomembrane system"/>
    <property type="evidence" value="ECO:0007669"/>
    <property type="project" value="UniProtKB-SubCell"/>
</dbReference>